<sequence length="119" mass="12503">MAILVGAGLSGCGGESKQEAKPTITDPTELVDGAAIEYKAKESFEPQRLKAIQGQFLFVAVVSDTTGQLDLEGDESVKQAVKPGKLATVVVNAVETGEFDLTLRHDGEKTVLATVEVAE</sequence>
<protein>
    <submittedName>
        <fullName evidence="1">Uncharacterized protein</fullName>
    </submittedName>
</protein>
<name>A0A7Y9ZGF2_9ACTN</name>
<proteinExistence type="predicted"/>
<evidence type="ECO:0000313" key="2">
    <source>
        <dbReference type="Proteomes" id="UP000562045"/>
    </source>
</evidence>
<dbReference type="EMBL" id="JACBZM010000001">
    <property type="protein sequence ID" value="NYI44994.1"/>
    <property type="molecule type" value="Genomic_DNA"/>
</dbReference>
<dbReference type="Proteomes" id="UP000562045">
    <property type="component" value="Unassembled WGS sequence"/>
</dbReference>
<dbReference type="AlphaFoldDB" id="A0A7Y9ZGF2"/>
<organism evidence="1 2">
    <name type="scientific">Nocardioides aromaticivorans</name>
    <dbReference type="NCBI Taxonomy" id="200618"/>
    <lineage>
        <taxon>Bacteria</taxon>
        <taxon>Bacillati</taxon>
        <taxon>Actinomycetota</taxon>
        <taxon>Actinomycetes</taxon>
        <taxon>Propionibacteriales</taxon>
        <taxon>Nocardioidaceae</taxon>
        <taxon>Nocardioides</taxon>
    </lineage>
</organism>
<dbReference type="RefSeq" id="WP_179648711.1">
    <property type="nucleotide sequence ID" value="NZ_JACBZM010000001.1"/>
</dbReference>
<gene>
    <name evidence="1" type="ORF">BJ993_002074</name>
</gene>
<comment type="caution">
    <text evidence="1">The sequence shown here is derived from an EMBL/GenBank/DDBJ whole genome shotgun (WGS) entry which is preliminary data.</text>
</comment>
<reference evidence="1 2" key="1">
    <citation type="submission" date="2020-07" db="EMBL/GenBank/DDBJ databases">
        <title>Sequencing the genomes of 1000 actinobacteria strains.</title>
        <authorList>
            <person name="Klenk H.-P."/>
        </authorList>
    </citation>
    <scope>NUCLEOTIDE SEQUENCE [LARGE SCALE GENOMIC DNA]</scope>
    <source>
        <strain evidence="1 2">DSM 15131</strain>
    </source>
</reference>
<accession>A0A7Y9ZGF2</accession>
<evidence type="ECO:0000313" key="1">
    <source>
        <dbReference type="EMBL" id="NYI44994.1"/>
    </source>
</evidence>